<dbReference type="RefSeq" id="WP_004046014.1">
    <property type="nucleotide sequence ID" value="NZ_AQFR02000003.1"/>
</dbReference>
<dbReference type="PROSITE" id="PS51353">
    <property type="entry name" value="ARSC"/>
    <property type="match status" value="1"/>
</dbReference>
<dbReference type="NCBIfam" id="TIGR01617">
    <property type="entry name" value="arsC_related"/>
    <property type="match status" value="1"/>
</dbReference>
<evidence type="ECO:0000256" key="2">
    <source>
        <dbReference type="ARBA" id="ARBA00023284"/>
    </source>
</evidence>
<evidence type="ECO:0000313" key="5">
    <source>
        <dbReference type="Proteomes" id="UP000309117"/>
    </source>
</evidence>
<keyword evidence="1" id="KW-1015">Disulfide bond</keyword>
<gene>
    <name evidence="4" type="ORF">E5351_07925</name>
</gene>
<dbReference type="Pfam" id="PF03960">
    <property type="entry name" value="ArsC"/>
    <property type="match status" value="1"/>
</dbReference>
<sequence>MIKFYGYKKCSTSRKARKWFDDHQIKYEFQDLVEDPPTKIDLVNWLNTHQDRGLRYFFNTSGQHYRQMKLKDKIPTMTVDEAADLMSKDGKLIKRPLVVDGNKLTCGFNEENYEKTWLSSTEN</sequence>
<dbReference type="SUPFAM" id="SSF52833">
    <property type="entry name" value="Thioredoxin-like"/>
    <property type="match status" value="1"/>
</dbReference>
<dbReference type="PANTHER" id="PTHR30041">
    <property type="entry name" value="ARSENATE REDUCTASE"/>
    <property type="match status" value="1"/>
</dbReference>
<organism evidence="4 5">
    <name type="scientific">Lactobacillus intestinalis</name>
    <dbReference type="NCBI Taxonomy" id="151781"/>
    <lineage>
        <taxon>Bacteria</taxon>
        <taxon>Bacillati</taxon>
        <taxon>Bacillota</taxon>
        <taxon>Bacilli</taxon>
        <taxon>Lactobacillales</taxon>
        <taxon>Lactobacillaceae</taxon>
        <taxon>Lactobacillus</taxon>
    </lineage>
</organism>
<dbReference type="InterPro" id="IPR006660">
    <property type="entry name" value="Arsenate_reductase-like"/>
</dbReference>
<dbReference type="AlphaFoldDB" id="A0A4S2BFA4"/>
<dbReference type="InterPro" id="IPR006504">
    <property type="entry name" value="Tscrpt_reg_Spx/MgsR"/>
</dbReference>
<accession>A0A4S2BFA4</accession>
<reference evidence="4 5" key="1">
    <citation type="submission" date="2019-04" db="EMBL/GenBank/DDBJ databases">
        <title>Microbes associate with the intestines of laboratory mice.</title>
        <authorList>
            <person name="Navarre W."/>
            <person name="Wong E."/>
            <person name="Huang K."/>
            <person name="Tropini C."/>
            <person name="Ng K."/>
            <person name="Yu B."/>
        </authorList>
    </citation>
    <scope>NUCLEOTIDE SEQUENCE [LARGE SCALE GENOMIC DNA]</scope>
    <source>
        <strain evidence="4 5">NM61_E11</strain>
    </source>
</reference>
<dbReference type="PANTHER" id="PTHR30041:SF8">
    <property type="entry name" value="PROTEIN YFFB"/>
    <property type="match status" value="1"/>
</dbReference>
<dbReference type="Gene3D" id="3.40.30.10">
    <property type="entry name" value="Glutaredoxin"/>
    <property type="match status" value="1"/>
</dbReference>
<dbReference type="Proteomes" id="UP000309117">
    <property type="component" value="Unassembled WGS sequence"/>
</dbReference>
<evidence type="ECO:0000256" key="3">
    <source>
        <dbReference type="PROSITE-ProRule" id="PRU01282"/>
    </source>
</evidence>
<protein>
    <submittedName>
        <fullName evidence="4">Arsenate reductase family protein</fullName>
    </submittedName>
</protein>
<proteinExistence type="inferred from homology"/>
<dbReference type="CDD" id="cd03036">
    <property type="entry name" value="ArsC_like"/>
    <property type="match status" value="1"/>
</dbReference>
<evidence type="ECO:0000313" key="4">
    <source>
        <dbReference type="EMBL" id="TGY12712.1"/>
    </source>
</evidence>
<name>A0A4S2BFA4_9LACO</name>
<keyword evidence="2" id="KW-0676">Redox-active center</keyword>
<comment type="caution">
    <text evidence="4">The sequence shown here is derived from an EMBL/GenBank/DDBJ whole genome shotgun (WGS) entry which is preliminary data.</text>
</comment>
<dbReference type="EMBL" id="SRYV01000014">
    <property type="protein sequence ID" value="TGY12712.1"/>
    <property type="molecule type" value="Genomic_DNA"/>
</dbReference>
<dbReference type="InterPro" id="IPR036249">
    <property type="entry name" value="Thioredoxin-like_sf"/>
</dbReference>
<comment type="similarity">
    <text evidence="3">Belongs to the ArsC family.</text>
</comment>
<evidence type="ECO:0000256" key="1">
    <source>
        <dbReference type="ARBA" id="ARBA00023157"/>
    </source>
</evidence>